<organism evidence="9">
    <name type="scientific">Prunus dulcis</name>
    <name type="common">Almond</name>
    <name type="synonym">Amygdalus dulcis</name>
    <dbReference type="NCBI Taxonomy" id="3755"/>
    <lineage>
        <taxon>Eukaryota</taxon>
        <taxon>Viridiplantae</taxon>
        <taxon>Streptophyta</taxon>
        <taxon>Embryophyta</taxon>
        <taxon>Tracheophyta</taxon>
        <taxon>Spermatophyta</taxon>
        <taxon>Magnoliopsida</taxon>
        <taxon>eudicotyledons</taxon>
        <taxon>Gunneridae</taxon>
        <taxon>Pentapetalae</taxon>
        <taxon>rosids</taxon>
        <taxon>fabids</taxon>
        <taxon>Rosales</taxon>
        <taxon>Rosaceae</taxon>
        <taxon>Amygdaloideae</taxon>
        <taxon>Amygdaleae</taxon>
        <taxon>Prunus</taxon>
    </lineage>
</organism>
<evidence type="ECO:0000256" key="2">
    <source>
        <dbReference type="ARBA" id="ARBA00022679"/>
    </source>
</evidence>
<dbReference type="PANTHER" id="PTHR24559:SF444">
    <property type="entry name" value="REVERSE TRANSCRIPTASE DOMAIN-CONTAINING PROTEIN"/>
    <property type="match status" value="1"/>
</dbReference>
<dbReference type="PANTHER" id="PTHR24559">
    <property type="entry name" value="TRANSPOSON TY3-I GAG-POL POLYPROTEIN"/>
    <property type="match status" value="1"/>
</dbReference>
<evidence type="ECO:0000256" key="1">
    <source>
        <dbReference type="ARBA" id="ARBA00022670"/>
    </source>
</evidence>
<dbReference type="Pfam" id="PF17919">
    <property type="entry name" value="RT_RNaseH_2"/>
    <property type="match status" value="1"/>
</dbReference>
<accession>A0A5H2XNV1</accession>
<evidence type="ECO:0000256" key="6">
    <source>
        <dbReference type="ARBA" id="ARBA00022801"/>
    </source>
</evidence>
<dbReference type="PROSITE" id="PS50878">
    <property type="entry name" value="RT_POL"/>
    <property type="match status" value="1"/>
</dbReference>
<dbReference type="Gene3D" id="3.10.10.10">
    <property type="entry name" value="HIV Type 1 Reverse Transcriptase, subunit A, domain 1"/>
    <property type="match status" value="1"/>
</dbReference>
<dbReference type="GO" id="GO:0004519">
    <property type="term" value="F:endonuclease activity"/>
    <property type="evidence" value="ECO:0007669"/>
    <property type="project" value="UniProtKB-KW"/>
</dbReference>
<keyword evidence="5" id="KW-0255">Endonuclease</keyword>
<keyword evidence="4" id="KW-0540">Nuclease</keyword>
<dbReference type="FunFam" id="3.10.10.10:FF:000007">
    <property type="entry name" value="Retrovirus-related Pol polyprotein from transposon 17.6-like Protein"/>
    <property type="match status" value="1"/>
</dbReference>
<dbReference type="FunFam" id="3.30.70.270:FF:000020">
    <property type="entry name" value="Transposon Tf2-6 polyprotein-like Protein"/>
    <property type="match status" value="1"/>
</dbReference>
<dbReference type="CDD" id="cd01647">
    <property type="entry name" value="RT_LTR"/>
    <property type="match status" value="1"/>
</dbReference>
<evidence type="ECO:0000313" key="9">
    <source>
        <dbReference type="EMBL" id="BBN69673.1"/>
    </source>
</evidence>
<feature type="non-terminal residue" evidence="9">
    <location>
        <position position="307"/>
    </location>
</feature>
<gene>
    <name evidence="9" type="ORF">Prudu_1090S000200</name>
</gene>
<dbReference type="InterPro" id="IPR053134">
    <property type="entry name" value="RNA-dir_DNA_polymerase"/>
</dbReference>
<dbReference type="Gene3D" id="3.30.70.270">
    <property type="match status" value="2"/>
</dbReference>
<dbReference type="GO" id="GO:0003964">
    <property type="term" value="F:RNA-directed DNA polymerase activity"/>
    <property type="evidence" value="ECO:0007669"/>
    <property type="project" value="UniProtKB-KW"/>
</dbReference>
<keyword evidence="1" id="KW-0645">Protease</keyword>
<dbReference type="Pfam" id="PF00078">
    <property type="entry name" value="RVT_1"/>
    <property type="match status" value="1"/>
</dbReference>
<evidence type="ECO:0000256" key="7">
    <source>
        <dbReference type="ARBA" id="ARBA00022918"/>
    </source>
</evidence>
<evidence type="ECO:0000259" key="8">
    <source>
        <dbReference type="PROSITE" id="PS50878"/>
    </source>
</evidence>
<dbReference type="InterPro" id="IPR043128">
    <property type="entry name" value="Rev_trsase/Diguanyl_cyclase"/>
</dbReference>
<reference evidence="9" key="1">
    <citation type="journal article" date="2019" name="Science">
        <title>Mutation of a bHLH transcription factor allowed almond domestication.</title>
        <authorList>
            <person name="Sanchez-Perez R."/>
            <person name="Pavan S."/>
            <person name="Mazzeo R."/>
            <person name="Moldovan C."/>
            <person name="Aiese Cigliano R."/>
            <person name="Del Cueto J."/>
            <person name="Ricciardi F."/>
            <person name="Lotti C."/>
            <person name="Ricciardi L."/>
            <person name="Dicenta F."/>
            <person name="Lopez-Marques R.L."/>
            <person name="Lindberg Moller B."/>
        </authorList>
    </citation>
    <scope>NUCLEOTIDE SEQUENCE</scope>
</reference>
<keyword evidence="2" id="KW-0808">Transferase</keyword>
<evidence type="ECO:0000256" key="4">
    <source>
        <dbReference type="ARBA" id="ARBA00022722"/>
    </source>
</evidence>
<dbReference type="AlphaFoldDB" id="A0A5H2XNV1"/>
<dbReference type="GO" id="GO:0006508">
    <property type="term" value="P:proteolysis"/>
    <property type="evidence" value="ECO:0007669"/>
    <property type="project" value="UniProtKB-KW"/>
</dbReference>
<feature type="domain" description="Reverse transcriptase" evidence="8">
    <location>
        <begin position="17"/>
        <end position="213"/>
    </location>
</feature>
<dbReference type="InterPro" id="IPR000477">
    <property type="entry name" value="RT_dom"/>
</dbReference>
<dbReference type="InterPro" id="IPR043502">
    <property type="entry name" value="DNA/RNA_pol_sf"/>
</dbReference>
<protein>
    <submittedName>
        <fullName evidence="9">Transposable element protein</fullName>
    </submittedName>
</protein>
<keyword evidence="6" id="KW-0378">Hydrolase</keyword>
<dbReference type="InterPro" id="IPR041577">
    <property type="entry name" value="RT_RNaseH_2"/>
</dbReference>
<name>A0A5H2XNV1_PRUDU</name>
<sequence>MAPAELRELKIQLQELVDLGFIRPSVSPWGAPVLFVRKKDGTMRLCIDYRQLNKVTIRNRYPLPRIDDLFDQLKGAKYFSKIDLRSGYHQLRIREEDIPKTAFRTRYGHYEFLVMPFGLTNAPAAFMDLMNRVFRPYLDHFVIVFIDDILVYSQTLEGHKKHLRLVLRTLRRKQLYAKFTEGIYVDPQKVEAVVNWVQPTSVTEIRSFLGLAGYYRRFVEGFASIAAPLTRLTRKDVAFEWTEECEQSFQELKKRLTTAPVLALPDNAGNFVIYSDASLQGLGCVLMQHDRVIAYASRQLKKHEQNY</sequence>
<keyword evidence="3" id="KW-0548">Nucleotidyltransferase</keyword>
<proteinExistence type="predicted"/>
<dbReference type="GO" id="GO:0008233">
    <property type="term" value="F:peptidase activity"/>
    <property type="evidence" value="ECO:0007669"/>
    <property type="project" value="UniProtKB-KW"/>
</dbReference>
<keyword evidence="7" id="KW-0695">RNA-directed DNA polymerase</keyword>
<evidence type="ECO:0000256" key="3">
    <source>
        <dbReference type="ARBA" id="ARBA00022695"/>
    </source>
</evidence>
<dbReference type="SUPFAM" id="SSF56672">
    <property type="entry name" value="DNA/RNA polymerases"/>
    <property type="match status" value="1"/>
</dbReference>
<evidence type="ECO:0000256" key="5">
    <source>
        <dbReference type="ARBA" id="ARBA00022759"/>
    </source>
</evidence>
<dbReference type="EMBL" id="AP021427">
    <property type="protein sequence ID" value="BBN69673.1"/>
    <property type="molecule type" value="Genomic_DNA"/>
</dbReference>